<keyword evidence="1" id="KW-0067">ATP-binding</keyword>
<keyword evidence="1" id="KW-0547">Nucleotide-binding</keyword>
<evidence type="ECO:0000259" key="2">
    <source>
        <dbReference type="PROSITE" id="PS50975"/>
    </source>
</evidence>
<dbReference type="Gene3D" id="3.40.50.20">
    <property type="match status" value="1"/>
</dbReference>
<dbReference type="SUPFAM" id="SSF56059">
    <property type="entry name" value="Glutathione synthetase ATP-binding domain-like"/>
    <property type="match status" value="1"/>
</dbReference>
<accession>A0ABM7RGX8</accession>
<dbReference type="RefSeq" id="WP_338686679.1">
    <property type="nucleotide sequence ID" value="NZ_AP024702.1"/>
</dbReference>
<dbReference type="PROSITE" id="PS50975">
    <property type="entry name" value="ATP_GRASP"/>
    <property type="match status" value="1"/>
</dbReference>
<dbReference type="Pfam" id="PF02655">
    <property type="entry name" value="ATP-grasp_3"/>
    <property type="match status" value="1"/>
</dbReference>
<evidence type="ECO:0000313" key="3">
    <source>
        <dbReference type="EMBL" id="BCX49875.1"/>
    </source>
</evidence>
<feature type="domain" description="ATP-grasp" evidence="2">
    <location>
        <begin position="125"/>
        <end position="312"/>
    </location>
</feature>
<proteinExistence type="predicted"/>
<dbReference type="EMBL" id="AP024702">
    <property type="protein sequence ID" value="BCX49875.1"/>
    <property type="molecule type" value="Genomic_DNA"/>
</dbReference>
<keyword evidence="4" id="KW-1185">Reference proteome</keyword>
<evidence type="ECO:0000256" key="1">
    <source>
        <dbReference type="PROSITE-ProRule" id="PRU00409"/>
    </source>
</evidence>
<dbReference type="Proteomes" id="UP001374893">
    <property type="component" value="Chromosome"/>
</dbReference>
<gene>
    <name evidence="3" type="ORF">HAHE_37830</name>
</gene>
<dbReference type="InterPro" id="IPR011761">
    <property type="entry name" value="ATP-grasp"/>
</dbReference>
<name>A0ABM7RGX8_9BACT</name>
<organism evidence="3 4">
    <name type="scientific">Haloferula helveola</name>
    <dbReference type="NCBI Taxonomy" id="490095"/>
    <lineage>
        <taxon>Bacteria</taxon>
        <taxon>Pseudomonadati</taxon>
        <taxon>Verrucomicrobiota</taxon>
        <taxon>Verrucomicrobiia</taxon>
        <taxon>Verrucomicrobiales</taxon>
        <taxon>Verrucomicrobiaceae</taxon>
        <taxon>Haloferula</taxon>
    </lineage>
</organism>
<reference evidence="3 4" key="1">
    <citation type="submission" date="2021-06" db="EMBL/GenBank/DDBJ databases">
        <title>Complete genome of Haloferula helveola possessing various polysaccharide degrading enzymes.</title>
        <authorList>
            <person name="Takami H."/>
            <person name="Huang C."/>
            <person name="Hamasaki K."/>
        </authorList>
    </citation>
    <scope>NUCLEOTIDE SEQUENCE [LARGE SCALE GENOMIC DNA]</scope>
    <source>
        <strain evidence="3 4">CN-1</strain>
    </source>
</reference>
<evidence type="ECO:0000313" key="4">
    <source>
        <dbReference type="Proteomes" id="UP001374893"/>
    </source>
</evidence>
<protein>
    <submittedName>
        <fullName evidence="3">ATP-grasp domain-containing protein</fullName>
    </submittedName>
</protein>
<sequence length="391" mass="44931">MSSASLPNPRVLVTYGWVRSSWGLIRNLARHGLEVYVGDHQSFFMSRFSRYCSGWFQYPHFHADTDGFISAVVDYIMKHDIGVYIPSHEEGFLVAKHRDRFPDSVHVAVADYEAIRTLDHKLHAQQLAEELGVPHPATFEIGSESSLETSLPHLPEKGVIKVPFSHGSHGVSFFENHSELRERWARVMAEQPEGAPAPIVQQFVHGTIQTVMVLAEKGEVKANFARRNVREKETFGGAAVKCESILFPEALEDATRIVRHLSYSGVAMFEYIVDRESGERWLMEVNPRYWGTTPHDLNCGVSYPYYQYCLAHGLPFRENPEYPLGHRSRWIAGDVISYFKNPRSERGFRVARKHLDFDDDSFMDFSIDDPVPFLVQSYLYYKHRAKIFSKR</sequence>
<dbReference type="InterPro" id="IPR003806">
    <property type="entry name" value="ATP-grasp_PylC-type"/>
</dbReference>
<dbReference type="Gene3D" id="3.30.470.20">
    <property type="entry name" value="ATP-grasp fold, B domain"/>
    <property type="match status" value="1"/>
</dbReference>